<reference evidence="1 2" key="1">
    <citation type="journal article" date="2012" name="Stand. Genomic Sci.">
        <title>Complete genome sequence of Marinomonas posidonica type strain (IVIA-Po-181(T)).</title>
        <authorList>
            <person name="Lucas-Elio P."/>
            <person name="Goodwin L."/>
            <person name="Woyke T."/>
            <person name="Pitluck S."/>
            <person name="Nolan M."/>
            <person name="Kyrpides N.C."/>
            <person name="Detter J.C."/>
            <person name="Copeland A."/>
            <person name="Lu M."/>
            <person name="Bruce D."/>
            <person name="Detter C."/>
            <person name="Tapia R."/>
            <person name="Han S."/>
            <person name="Land M.L."/>
            <person name="Ivanova N."/>
            <person name="Mikhailova N."/>
            <person name="Johnston A.W."/>
            <person name="Sanchez-Amat A."/>
        </authorList>
    </citation>
    <scope>NUCLEOTIDE SEQUENCE [LARGE SCALE GENOMIC DNA]</scope>
    <source>
        <strain evidence="2">CECT 7376 / NCIMB 14433 / IVIA-Po-181</strain>
    </source>
</reference>
<keyword evidence="2" id="KW-1185">Reference proteome</keyword>
<dbReference type="HOGENOM" id="CLU_2081987_0_0_6"/>
<dbReference type="AlphaFoldDB" id="F6CVB0"/>
<dbReference type="OrthoDB" id="6711216at2"/>
<evidence type="ECO:0000313" key="2">
    <source>
        <dbReference type="Proteomes" id="UP000009230"/>
    </source>
</evidence>
<name>F6CVB0_MARPP</name>
<accession>F6CVB0</accession>
<organism evidence="1 2">
    <name type="scientific">Marinomonas posidonica (strain CECT 7376 / NCIMB 14433 / IVIA-Po-181)</name>
    <dbReference type="NCBI Taxonomy" id="491952"/>
    <lineage>
        <taxon>Bacteria</taxon>
        <taxon>Pseudomonadati</taxon>
        <taxon>Pseudomonadota</taxon>
        <taxon>Gammaproteobacteria</taxon>
        <taxon>Oceanospirillales</taxon>
        <taxon>Oceanospirillaceae</taxon>
        <taxon>Marinomonas</taxon>
    </lineage>
</organism>
<dbReference type="KEGG" id="mpc:Mar181_1173"/>
<dbReference type="RefSeq" id="WP_013795696.1">
    <property type="nucleotide sequence ID" value="NC_015559.1"/>
</dbReference>
<dbReference type="EMBL" id="CP002771">
    <property type="protein sequence ID" value="AEF54220.1"/>
    <property type="molecule type" value="Genomic_DNA"/>
</dbReference>
<protein>
    <submittedName>
        <fullName evidence="1">Uncharacterized protein</fullName>
    </submittedName>
</protein>
<evidence type="ECO:0000313" key="1">
    <source>
        <dbReference type="EMBL" id="AEF54220.1"/>
    </source>
</evidence>
<gene>
    <name evidence="1" type="ordered locus">Mar181_1173</name>
</gene>
<proteinExistence type="predicted"/>
<dbReference type="Proteomes" id="UP000009230">
    <property type="component" value="Chromosome"/>
</dbReference>
<sequence length="117" mass="13812">MNGKIGPHEGVEFILFDRGEKHVIYFNWDCWPEDYFAAAKLVGAKTMRFTEPDGEKESYIFYRDGYEEKAEELKSIILSKHTVDDSDFEEKEYRIGEILDYKKEDVALFISNFKVNH</sequence>